<evidence type="ECO:0000313" key="5">
    <source>
        <dbReference type="EMBL" id="CAB1442402.1"/>
    </source>
</evidence>
<dbReference type="GO" id="GO:0006397">
    <property type="term" value="P:mRNA processing"/>
    <property type="evidence" value="ECO:0007669"/>
    <property type="project" value="UniProtKB-KW"/>
</dbReference>
<keyword evidence="3" id="KW-0539">Nucleus</keyword>
<name>A0A9N7V1M2_PLEPL</name>
<dbReference type="SMART" id="SM01098">
    <property type="entry name" value="CPSF73-100_C"/>
    <property type="match status" value="1"/>
</dbReference>
<accession>A0A9N7V1M2</accession>
<organism evidence="5 6">
    <name type="scientific">Pleuronectes platessa</name>
    <name type="common">European plaice</name>
    <dbReference type="NCBI Taxonomy" id="8262"/>
    <lineage>
        <taxon>Eukaryota</taxon>
        <taxon>Metazoa</taxon>
        <taxon>Chordata</taxon>
        <taxon>Craniata</taxon>
        <taxon>Vertebrata</taxon>
        <taxon>Euteleostomi</taxon>
        <taxon>Actinopterygii</taxon>
        <taxon>Neopterygii</taxon>
        <taxon>Teleostei</taxon>
        <taxon>Neoteleostei</taxon>
        <taxon>Acanthomorphata</taxon>
        <taxon>Carangaria</taxon>
        <taxon>Pleuronectiformes</taxon>
        <taxon>Pleuronectoidei</taxon>
        <taxon>Pleuronectidae</taxon>
        <taxon>Pleuronectes</taxon>
    </lineage>
</organism>
<evidence type="ECO:0000256" key="1">
    <source>
        <dbReference type="ARBA" id="ARBA00004123"/>
    </source>
</evidence>
<evidence type="ECO:0000313" key="6">
    <source>
        <dbReference type="Proteomes" id="UP001153269"/>
    </source>
</evidence>
<comment type="subcellular location">
    <subcellularLocation>
        <location evidence="1">Nucleus</location>
    </subcellularLocation>
</comment>
<dbReference type="GO" id="GO:0005634">
    <property type="term" value="C:nucleus"/>
    <property type="evidence" value="ECO:0007669"/>
    <property type="project" value="UniProtKB-SubCell"/>
</dbReference>
<protein>
    <recommendedName>
        <fullName evidence="4">Pre-mRNA 3'-end-processing endonuclease polyadenylation factor C-term domain-containing protein</fullName>
    </recommendedName>
</protein>
<comment type="caution">
    <text evidence="5">The sequence shown here is derived from an EMBL/GenBank/DDBJ whole genome shotgun (WGS) entry which is preliminary data.</text>
</comment>
<keyword evidence="2" id="KW-0507">mRNA processing</keyword>
<reference evidence="5" key="1">
    <citation type="submission" date="2020-03" db="EMBL/GenBank/DDBJ databases">
        <authorList>
            <person name="Weist P."/>
        </authorList>
    </citation>
    <scope>NUCLEOTIDE SEQUENCE</scope>
</reference>
<dbReference type="InterPro" id="IPR021718">
    <property type="entry name" value="CPSF73-100_C"/>
</dbReference>
<evidence type="ECO:0000259" key="4">
    <source>
        <dbReference type="SMART" id="SM01098"/>
    </source>
</evidence>
<evidence type="ECO:0000256" key="2">
    <source>
        <dbReference type="ARBA" id="ARBA00022664"/>
    </source>
</evidence>
<dbReference type="EMBL" id="CADEAL010002840">
    <property type="protein sequence ID" value="CAB1442402.1"/>
    <property type="molecule type" value="Genomic_DNA"/>
</dbReference>
<gene>
    <name evidence="5" type="ORF">PLEPLA_LOCUS30073</name>
</gene>
<evidence type="ECO:0000256" key="3">
    <source>
        <dbReference type="ARBA" id="ARBA00023242"/>
    </source>
</evidence>
<keyword evidence="6" id="KW-1185">Reference proteome</keyword>
<dbReference type="Pfam" id="PF11718">
    <property type="entry name" value="CPSF73-100_C"/>
    <property type="match status" value="1"/>
</dbReference>
<sequence length="172" mass="19042">MSTVTQTQAVPYTGPISLLVSQLRSLAGDVEQVEGAEKITVRIFKSITLVHEAGMVTLEWIANPLNDMYADAVTTVILEVQSNPNAQKFPEGRRETFHVDVFTERLELMLHDMFGDDCVNFKDGQNLSVTVDGVTAIIDPETRSVACSEDESLREMVEVAIHRLYDALSPTV</sequence>
<feature type="domain" description="Pre-mRNA 3'-end-processing endonuclease polyadenylation factor C-term" evidence="4">
    <location>
        <begin position="1"/>
        <end position="171"/>
    </location>
</feature>
<dbReference type="Proteomes" id="UP001153269">
    <property type="component" value="Unassembled WGS sequence"/>
</dbReference>
<proteinExistence type="predicted"/>
<dbReference type="AlphaFoldDB" id="A0A9N7V1M2"/>